<gene>
    <name evidence="2" type="ORF">HMPREF1705_04142</name>
</gene>
<dbReference type="GO" id="GO:0005829">
    <property type="term" value="C:cytosol"/>
    <property type="evidence" value="ECO:0007669"/>
    <property type="project" value="TreeGrafter"/>
</dbReference>
<keyword evidence="3" id="KW-1185">Reference proteome</keyword>
<dbReference type="InterPro" id="IPR002545">
    <property type="entry name" value="CheW-lke_dom"/>
</dbReference>
<dbReference type="eggNOG" id="COG0835">
    <property type="taxonomic scope" value="Bacteria"/>
</dbReference>
<name>A0A0T5X907_9BACT</name>
<protein>
    <submittedName>
        <fullName evidence="2">CheW-like protein</fullName>
    </submittedName>
</protein>
<dbReference type="SMART" id="SM00260">
    <property type="entry name" value="CheW"/>
    <property type="match status" value="1"/>
</dbReference>
<dbReference type="Gene3D" id="2.40.50.180">
    <property type="entry name" value="CheA-289, Domain 4"/>
    <property type="match status" value="1"/>
</dbReference>
<dbReference type="PANTHER" id="PTHR22617:SF23">
    <property type="entry name" value="CHEMOTAXIS PROTEIN CHEW"/>
    <property type="match status" value="1"/>
</dbReference>
<accession>A0A0T5X907</accession>
<dbReference type="PROSITE" id="PS50851">
    <property type="entry name" value="CHEW"/>
    <property type="match status" value="1"/>
</dbReference>
<evidence type="ECO:0000313" key="3">
    <source>
        <dbReference type="Proteomes" id="UP000005273"/>
    </source>
</evidence>
<dbReference type="EMBL" id="ACJX03000001">
    <property type="protein sequence ID" value="KRT34892.1"/>
    <property type="molecule type" value="Genomic_DNA"/>
</dbReference>
<dbReference type="AlphaFoldDB" id="A0A0T5X907"/>
<dbReference type="PANTHER" id="PTHR22617">
    <property type="entry name" value="CHEMOTAXIS SENSOR HISTIDINE KINASE-RELATED"/>
    <property type="match status" value="1"/>
</dbReference>
<dbReference type="InterPro" id="IPR039315">
    <property type="entry name" value="CheW"/>
</dbReference>
<dbReference type="SUPFAM" id="SSF50341">
    <property type="entry name" value="CheW-like"/>
    <property type="match status" value="1"/>
</dbReference>
<organism evidence="2 3">
    <name type="scientific">Acetomicrobium hydrogeniformans ATCC BAA-1850</name>
    <dbReference type="NCBI Taxonomy" id="592015"/>
    <lineage>
        <taxon>Bacteria</taxon>
        <taxon>Thermotogati</taxon>
        <taxon>Synergistota</taxon>
        <taxon>Synergistia</taxon>
        <taxon>Synergistales</taxon>
        <taxon>Acetomicrobiaceae</taxon>
        <taxon>Acetomicrobium</taxon>
    </lineage>
</organism>
<reference evidence="3" key="1">
    <citation type="submission" date="2012-09" db="EMBL/GenBank/DDBJ databases">
        <authorList>
            <person name="Weinstock G."/>
            <person name="Sodergren E."/>
            <person name="Clifton S."/>
            <person name="Fulton L."/>
            <person name="Fulton B."/>
            <person name="Courtney L."/>
            <person name="Fronick C."/>
            <person name="Harrison M."/>
            <person name="Strong C."/>
            <person name="Farmer C."/>
            <person name="Delehaunty K."/>
            <person name="Markovic C."/>
            <person name="Hall O."/>
            <person name="Minx P."/>
            <person name="Tomlinson C."/>
            <person name="Mitreva M."/>
            <person name="Nelson J."/>
            <person name="Hou S."/>
            <person name="Wollam A."/>
            <person name="Pepin K.H."/>
            <person name="Johnson M."/>
            <person name="Bhonagiri V."/>
            <person name="Nash W.E."/>
            <person name="Suruliraj S."/>
            <person name="Warren W."/>
            <person name="Chinwalla A."/>
            <person name="Mardis E.R."/>
            <person name="Wilson R.K."/>
        </authorList>
    </citation>
    <scope>NUCLEOTIDE SEQUENCE [LARGE SCALE GENOMIC DNA]</scope>
    <source>
        <strain evidence="3">OS1</strain>
    </source>
</reference>
<dbReference type="Proteomes" id="UP000005273">
    <property type="component" value="Unassembled WGS sequence"/>
</dbReference>
<feature type="domain" description="CheW-like" evidence="1">
    <location>
        <begin position="22"/>
        <end position="164"/>
    </location>
</feature>
<dbReference type="Gene3D" id="2.30.30.40">
    <property type="entry name" value="SH3 Domains"/>
    <property type="match status" value="1"/>
</dbReference>
<dbReference type="InterPro" id="IPR036061">
    <property type="entry name" value="CheW-like_dom_sf"/>
</dbReference>
<comment type="caution">
    <text evidence="2">The sequence shown here is derived from an EMBL/GenBank/DDBJ whole genome shotgun (WGS) entry which is preliminary data.</text>
</comment>
<dbReference type="Pfam" id="PF01584">
    <property type="entry name" value="CheW"/>
    <property type="match status" value="1"/>
</dbReference>
<dbReference type="GO" id="GO:0007165">
    <property type="term" value="P:signal transduction"/>
    <property type="evidence" value="ECO:0007669"/>
    <property type="project" value="InterPro"/>
</dbReference>
<sequence length="166" mass="18776">MTVKEEISTKKEGYQDTKGTDEMTLLVFDLFGEHYAIEVSKIREIVRIPESITRVPNAPQYVCGVINLRGTVIPVMDVAVKMGRKEVERKNDSRIVVIEEEDIMFGIMVDSVREVRSVIVHQIESADSIDSAISKEYLEGIVRTKEGDLIVLLDVASVFEIKNFLE</sequence>
<dbReference type="STRING" id="592015.HMPREF1705_04142"/>
<evidence type="ECO:0000259" key="1">
    <source>
        <dbReference type="PROSITE" id="PS50851"/>
    </source>
</evidence>
<evidence type="ECO:0000313" key="2">
    <source>
        <dbReference type="EMBL" id="KRT34892.1"/>
    </source>
</evidence>
<dbReference type="GO" id="GO:0006935">
    <property type="term" value="P:chemotaxis"/>
    <property type="evidence" value="ECO:0007669"/>
    <property type="project" value="InterPro"/>
</dbReference>
<dbReference type="OrthoDB" id="9794382at2"/>
<proteinExistence type="predicted"/>
<dbReference type="RefSeq" id="WP_057940653.1">
    <property type="nucleotide sequence ID" value="NZ_ACJX03000001.1"/>
</dbReference>